<dbReference type="HOGENOM" id="CLU_3292360_0_0_6"/>
<dbReference type="EMBL" id="GG657884">
    <property type="protein sequence ID" value="EEF81045.1"/>
    <property type="molecule type" value="Genomic_DNA"/>
</dbReference>
<evidence type="ECO:0000313" key="8">
    <source>
        <dbReference type="Proteomes" id="UP000004679"/>
    </source>
</evidence>
<reference evidence="7 8" key="2">
    <citation type="journal article" date="2011" name="J. Bacteriol.">
        <title>Draft genome sequence of the chemolithoheterotrophic, halophilic methylotroph Methylophaga thiooxydans DMS010.</title>
        <authorList>
            <person name="Boden R."/>
            <person name="Ferriera S."/>
            <person name="Johnson J."/>
            <person name="Kelly D.P."/>
            <person name="Murrell J.C."/>
            <person name="Schafer H."/>
        </authorList>
    </citation>
    <scope>NUCLEOTIDE SEQUENCE [LARGE SCALE GENOMIC DNA]</scope>
    <source>
        <strain evidence="7 8">DMS010</strain>
    </source>
</reference>
<dbReference type="EMBL" id="GG657904">
    <property type="protein sequence ID" value="EEF78863.1"/>
    <property type="molecule type" value="Genomic_DNA"/>
</dbReference>
<accession>C0N2H6</accession>
<dbReference type="EMBL" id="GG657893">
    <property type="protein sequence ID" value="EEF80356.1"/>
    <property type="molecule type" value="Genomic_DNA"/>
</dbReference>
<dbReference type="EMBL" id="GG657896">
    <property type="protein sequence ID" value="EEF80150.1"/>
    <property type="molecule type" value="Genomic_DNA"/>
</dbReference>
<dbReference type="AlphaFoldDB" id="C0N2H6"/>
<evidence type="ECO:0000313" key="7">
    <source>
        <dbReference type="EMBL" id="EEF81045.1"/>
    </source>
</evidence>
<reference evidence="7" key="1">
    <citation type="submission" date="2008-01" db="EMBL/GenBank/DDBJ databases">
        <authorList>
            <person name="Schaefer H."/>
            <person name="Ferriera S."/>
            <person name="Johnson J."/>
            <person name="Kravitz S."/>
            <person name="Beeson K."/>
            <person name="Sutton G."/>
            <person name="Rogers Y.-H."/>
            <person name="Friedman R."/>
            <person name="Frazier M."/>
            <person name="Venter J.C."/>
        </authorList>
    </citation>
    <scope>NUCLEOTIDE SEQUENCE</scope>
    <source>
        <strain evidence="7">DMS010</strain>
    </source>
</reference>
<evidence type="ECO:0000313" key="2">
    <source>
        <dbReference type="EMBL" id="EEF79037.1"/>
    </source>
</evidence>
<proteinExistence type="predicted"/>
<gene>
    <name evidence="4" type="ORF">MDMS009_1307</name>
    <name evidence="3" type="ORF">MDMS009_1677</name>
    <name evidence="2" type="ORF">MDMS009_2297</name>
    <name evidence="1" type="ORF">MDMS009_2607</name>
    <name evidence="7" type="ORF">MDMS009_365</name>
    <name evidence="6" type="ORF">MDMS009_556</name>
    <name evidence="5" type="ORF">MDMS009_969</name>
</gene>
<evidence type="ECO:0000313" key="4">
    <source>
        <dbReference type="EMBL" id="EEF80150.1"/>
    </source>
</evidence>
<name>C0N2H6_9GAMM</name>
<evidence type="ECO:0000313" key="6">
    <source>
        <dbReference type="EMBL" id="EEF80829.1"/>
    </source>
</evidence>
<evidence type="ECO:0000313" key="1">
    <source>
        <dbReference type="EMBL" id="EEF78863.1"/>
    </source>
</evidence>
<protein>
    <submittedName>
        <fullName evidence="7">Uncharacterized protein</fullName>
    </submittedName>
</protein>
<sequence length="40" mass="4906">MSHRLQKLMKKVVAHRYKKRVFSFLSSFYQQPIQPLQLSR</sequence>
<dbReference type="EMBL" id="GG657888">
    <property type="protein sequence ID" value="EEF80829.1"/>
    <property type="molecule type" value="Genomic_DNA"/>
</dbReference>
<organism evidence="7 8">
    <name type="scientific">Methylophaga thiooxydans DMS010</name>
    <dbReference type="NCBI Taxonomy" id="637616"/>
    <lineage>
        <taxon>Bacteria</taxon>
        <taxon>Pseudomonadati</taxon>
        <taxon>Pseudomonadota</taxon>
        <taxon>Gammaproteobacteria</taxon>
        <taxon>Thiotrichales</taxon>
        <taxon>Piscirickettsiaceae</taxon>
        <taxon>Methylophaga</taxon>
    </lineage>
</organism>
<evidence type="ECO:0000313" key="5">
    <source>
        <dbReference type="EMBL" id="EEF80356.1"/>
    </source>
</evidence>
<dbReference type="EMBL" id="GG657898">
    <property type="protein sequence ID" value="EEF79739.1"/>
    <property type="molecule type" value="Genomic_DNA"/>
</dbReference>
<evidence type="ECO:0000313" key="3">
    <source>
        <dbReference type="EMBL" id="EEF79739.1"/>
    </source>
</evidence>
<dbReference type="EMBL" id="GG657900">
    <property type="protein sequence ID" value="EEF79037.1"/>
    <property type="molecule type" value="Genomic_DNA"/>
</dbReference>
<dbReference type="Proteomes" id="UP000004679">
    <property type="component" value="Unassembled WGS sequence"/>
</dbReference>
<keyword evidence="8" id="KW-1185">Reference proteome</keyword>